<evidence type="ECO:0000256" key="17">
    <source>
        <dbReference type="SAM" id="Phobius"/>
    </source>
</evidence>
<evidence type="ECO:0000256" key="7">
    <source>
        <dbReference type="ARBA" id="ARBA00022729"/>
    </source>
</evidence>
<keyword evidence="20" id="KW-1185">Reference proteome</keyword>
<dbReference type="EMBL" id="JAFBMS010000018">
    <property type="protein sequence ID" value="KAG9345237.1"/>
    <property type="molecule type" value="Genomic_DNA"/>
</dbReference>
<evidence type="ECO:0000256" key="3">
    <source>
        <dbReference type="ARBA" id="ARBA00013893"/>
    </source>
</evidence>
<keyword evidence="7" id="KW-0732">Signal</keyword>
<dbReference type="InterPro" id="IPR006052">
    <property type="entry name" value="TNF_dom"/>
</dbReference>
<feature type="domain" description="THD" evidence="18">
    <location>
        <begin position="84"/>
        <end position="232"/>
    </location>
</feature>
<evidence type="ECO:0000256" key="14">
    <source>
        <dbReference type="ARBA" id="ARBA00033263"/>
    </source>
</evidence>
<evidence type="ECO:0000259" key="18">
    <source>
        <dbReference type="PROSITE" id="PS50049"/>
    </source>
</evidence>
<comment type="subunit">
    <text evidence="16">Homotrimer, and heterotrimer of either two LTB and one LTA subunits or (less prevalent) two LTA and one LTB subunits. Interacts with TNFRSF14.</text>
</comment>
<sequence>MAGYTMTPTDVEAGHRNGSGAVVVAKLEKASGTLAWRVCGAVTLIALCGAAALFFLLHVQTEEHGTDISEHQQHLKQISGNVRAAIHLQGEFDPQSYNNTVLWRDGDGHSFFQGGLKLKKNQIIIPQSGLYFVYSQVSFRVRCGPRDGRNDLPLSHMIMRWSDSFNNKVPLLSAVRSTCQNIDEARGKNWYNAVYLGAIFSLEAEDRLWTNTNRLKDIERDDGKTFFGVFAL</sequence>
<evidence type="ECO:0000256" key="13">
    <source>
        <dbReference type="ARBA" id="ARBA00033253"/>
    </source>
</evidence>
<dbReference type="PANTHER" id="PTHR11471">
    <property type="entry name" value="TUMOR NECROSIS FACTOR FAMILY MEMBER"/>
    <property type="match status" value="1"/>
</dbReference>
<comment type="subcellular location">
    <subcellularLocation>
        <location evidence="1">Membrane</location>
        <topology evidence="1">Single-pass type II membrane protein</topology>
    </subcellularLocation>
</comment>
<keyword evidence="5" id="KW-0202">Cytokine</keyword>
<dbReference type="PRINTS" id="PR01236">
    <property type="entry name" value="TNFBETA"/>
</dbReference>
<name>A0A8T2P9C4_9TELE</name>
<evidence type="ECO:0000256" key="16">
    <source>
        <dbReference type="ARBA" id="ARBA00046860"/>
    </source>
</evidence>
<dbReference type="Proteomes" id="UP000824540">
    <property type="component" value="Unassembled WGS sequence"/>
</dbReference>
<evidence type="ECO:0000313" key="19">
    <source>
        <dbReference type="EMBL" id="KAG9345237.1"/>
    </source>
</evidence>
<keyword evidence="6 17" id="KW-0812">Transmembrane</keyword>
<keyword evidence="9 17" id="KW-1133">Transmembrane helix</keyword>
<evidence type="ECO:0000256" key="5">
    <source>
        <dbReference type="ARBA" id="ARBA00022514"/>
    </source>
</evidence>
<feature type="transmembrane region" description="Helical" evidence="17">
    <location>
        <begin position="34"/>
        <end position="57"/>
    </location>
</feature>
<dbReference type="CDD" id="cd00184">
    <property type="entry name" value="TNF"/>
    <property type="match status" value="1"/>
</dbReference>
<organism evidence="19 20">
    <name type="scientific">Albula glossodonta</name>
    <name type="common">roundjaw bonefish</name>
    <dbReference type="NCBI Taxonomy" id="121402"/>
    <lineage>
        <taxon>Eukaryota</taxon>
        <taxon>Metazoa</taxon>
        <taxon>Chordata</taxon>
        <taxon>Craniata</taxon>
        <taxon>Vertebrata</taxon>
        <taxon>Euteleostomi</taxon>
        <taxon>Actinopterygii</taxon>
        <taxon>Neopterygii</taxon>
        <taxon>Teleostei</taxon>
        <taxon>Albuliformes</taxon>
        <taxon>Albulidae</taxon>
        <taxon>Albula</taxon>
    </lineage>
</organism>
<evidence type="ECO:0000256" key="1">
    <source>
        <dbReference type="ARBA" id="ARBA00004606"/>
    </source>
</evidence>
<dbReference type="OrthoDB" id="9940698at2759"/>
<dbReference type="PRINTS" id="PR01234">
    <property type="entry name" value="TNECROSISFCT"/>
</dbReference>
<dbReference type="GO" id="GO:0005164">
    <property type="term" value="F:tumor necrosis factor receptor binding"/>
    <property type="evidence" value="ECO:0007669"/>
    <property type="project" value="InterPro"/>
</dbReference>
<evidence type="ECO:0000256" key="12">
    <source>
        <dbReference type="ARBA" id="ARBA00029751"/>
    </source>
</evidence>
<keyword evidence="8" id="KW-0735">Signal-anchor</keyword>
<dbReference type="SMART" id="SM00207">
    <property type="entry name" value="TNF"/>
    <property type="match status" value="1"/>
</dbReference>
<reference evidence="19" key="1">
    <citation type="thesis" date="2021" institute="BYU ScholarsArchive" country="Provo, UT, USA">
        <title>Applications of and Algorithms for Genome Assembly and Genomic Analyses with an Emphasis on Marine Teleosts.</title>
        <authorList>
            <person name="Pickett B.D."/>
        </authorList>
    </citation>
    <scope>NUCLEOTIDE SEQUENCE</scope>
    <source>
        <strain evidence="19">HI-2016</strain>
    </source>
</reference>
<evidence type="ECO:0000256" key="9">
    <source>
        <dbReference type="ARBA" id="ARBA00022989"/>
    </source>
</evidence>
<keyword evidence="10 17" id="KW-0472">Membrane</keyword>
<protein>
    <recommendedName>
        <fullName evidence="4">Lymphotoxin-alpha</fullName>
    </recommendedName>
    <alternativeName>
        <fullName evidence="12">TNF-alpha</fullName>
    </alternativeName>
    <alternativeName>
        <fullName evidence="13">TNF-beta</fullName>
    </alternativeName>
    <alternativeName>
        <fullName evidence="3">Tumor necrosis factor</fullName>
    </alternativeName>
    <alternativeName>
        <fullName evidence="14">Tumor necrosis factor ligand superfamily member 1</fullName>
    </alternativeName>
</protein>
<dbReference type="AlphaFoldDB" id="A0A8T2P9C4"/>
<dbReference type="InterPro" id="IPR008983">
    <property type="entry name" value="Tumour_necrosis_fac-like_dom"/>
</dbReference>
<dbReference type="GO" id="GO:0005125">
    <property type="term" value="F:cytokine activity"/>
    <property type="evidence" value="ECO:0007669"/>
    <property type="project" value="UniProtKB-KW"/>
</dbReference>
<proteinExistence type="inferred from homology"/>
<dbReference type="GO" id="GO:0006955">
    <property type="term" value="P:immune response"/>
    <property type="evidence" value="ECO:0007669"/>
    <property type="project" value="InterPro"/>
</dbReference>
<evidence type="ECO:0000256" key="15">
    <source>
        <dbReference type="ARBA" id="ARBA00046146"/>
    </source>
</evidence>
<evidence type="ECO:0000256" key="8">
    <source>
        <dbReference type="ARBA" id="ARBA00022968"/>
    </source>
</evidence>
<dbReference type="GO" id="GO:0005615">
    <property type="term" value="C:extracellular space"/>
    <property type="evidence" value="ECO:0007669"/>
    <property type="project" value="UniProtKB-KW"/>
</dbReference>
<dbReference type="Pfam" id="PF00229">
    <property type="entry name" value="TNF"/>
    <property type="match status" value="1"/>
</dbReference>
<comment type="caution">
    <text evidence="19">The sequence shown here is derived from an EMBL/GenBank/DDBJ whole genome shotgun (WGS) entry which is preliminary data.</text>
</comment>
<accession>A0A8T2P9C4</accession>
<evidence type="ECO:0000256" key="2">
    <source>
        <dbReference type="ARBA" id="ARBA00008670"/>
    </source>
</evidence>
<comment type="similarity">
    <text evidence="2">Belongs to the tumor necrosis factor family.</text>
</comment>
<dbReference type="Gene3D" id="2.60.120.40">
    <property type="match status" value="1"/>
</dbReference>
<evidence type="ECO:0000256" key="6">
    <source>
        <dbReference type="ARBA" id="ARBA00022692"/>
    </source>
</evidence>
<dbReference type="PROSITE" id="PS50049">
    <property type="entry name" value="THD_2"/>
    <property type="match status" value="1"/>
</dbReference>
<evidence type="ECO:0000313" key="20">
    <source>
        <dbReference type="Proteomes" id="UP000824540"/>
    </source>
</evidence>
<dbReference type="GO" id="GO:0016020">
    <property type="term" value="C:membrane"/>
    <property type="evidence" value="ECO:0007669"/>
    <property type="project" value="UniProtKB-SubCell"/>
</dbReference>
<dbReference type="PANTHER" id="PTHR11471:SF23">
    <property type="entry name" value="TUMOR NECROSIS FACTOR"/>
    <property type="match status" value="1"/>
</dbReference>
<gene>
    <name evidence="19" type="ORF">JZ751_009783</name>
</gene>
<comment type="function">
    <text evidence="15">Cytokine that in its homotrimeric form binds to TNFRSF1A/TNFR1, TNFRSF1B/TNFBR and TNFRSF14/HVEM. In its heterotrimeric form with LTB binds to TNFRSF3/LTBR. Lymphotoxin is produced by lymphocytes and is cytotoxic for a wide range of tumor cells in vitro and in vivo.</text>
</comment>
<dbReference type="SUPFAM" id="SSF49842">
    <property type="entry name" value="TNF-like"/>
    <property type="match status" value="1"/>
</dbReference>
<evidence type="ECO:0000256" key="10">
    <source>
        <dbReference type="ARBA" id="ARBA00023136"/>
    </source>
</evidence>
<evidence type="ECO:0000256" key="11">
    <source>
        <dbReference type="ARBA" id="ARBA00023157"/>
    </source>
</evidence>
<evidence type="ECO:0000256" key="4">
    <source>
        <dbReference type="ARBA" id="ARBA00018403"/>
    </source>
</evidence>
<dbReference type="InterPro" id="IPR002960">
    <property type="entry name" value="TNF_beta"/>
</dbReference>
<dbReference type="InterPro" id="IPR006053">
    <property type="entry name" value="TNF"/>
</dbReference>
<keyword evidence="11" id="KW-1015">Disulfide bond</keyword>